<dbReference type="GO" id="GO:0070677">
    <property type="term" value="F:rRNA (cytosine-2'-O-)-methyltransferase activity"/>
    <property type="evidence" value="ECO:0007669"/>
    <property type="project" value="UniProtKB-UniRule"/>
</dbReference>
<keyword evidence="2 6" id="KW-0698">rRNA processing</keyword>
<dbReference type="HAMAP" id="MF_01877">
    <property type="entry name" value="16SrRNA_methyltr_I"/>
    <property type="match status" value="1"/>
</dbReference>
<evidence type="ECO:0000259" key="7">
    <source>
        <dbReference type="Pfam" id="PF00590"/>
    </source>
</evidence>
<reference evidence="10" key="1">
    <citation type="submission" date="2015-07" db="EMBL/GenBank/DDBJ databases">
        <title>Draft Genome Sequence of Roseovarius tolerans EL-164, a producer of N-Acylated Alanine Methyl Esters (NAMEs).</title>
        <authorList>
            <person name="Voget S."/>
            <person name="Bruns H."/>
            <person name="Wagner-Doebler I."/>
            <person name="Schulz S."/>
            <person name="Daniel R."/>
        </authorList>
    </citation>
    <scope>NUCLEOTIDE SEQUENCE [LARGE SCALE GENOMIC DNA]</scope>
    <source>
        <strain evidence="10">EL-164</strain>
    </source>
</reference>
<keyword evidence="3 6" id="KW-0489">Methyltransferase</keyword>
<dbReference type="RefSeq" id="WP_050663667.1">
    <property type="nucleotide sequence ID" value="NZ_CP118494.1"/>
</dbReference>
<dbReference type="STRING" id="74031.SAMN04488077_106104"/>
<dbReference type="InterPro" id="IPR000878">
    <property type="entry name" value="4pyrrol_Mease"/>
</dbReference>
<feature type="domain" description="Tetrapyrrole methylase" evidence="7">
    <location>
        <begin position="12"/>
        <end position="215"/>
    </location>
</feature>
<evidence type="ECO:0000259" key="8">
    <source>
        <dbReference type="Pfam" id="PF23016"/>
    </source>
</evidence>
<dbReference type="PIRSF" id="PIRSF005917">
    <property type="entry name" value="MTase_YraL"/>
    <property type="match status" value="1"/>
</dbReference>
<dbReference type="InterPro" id="IPR053910">
    <property type="entry name" value="RsmI_HTH"/>
</dbReference>
<dbReference type="Pfam" id="PF23016">
    <property type="entry name" value="RsmI_C"/>
    <property type="match status" value="1"/>
</dbReference>
<dbReference type="FunFam" id="3.30.950.10:FF:000002">
    <property type="entry name" value="Ribosomal RNA small subunit methyltransferase I"/>
    <property type="match status" value="1"/>
</dbReference>
<dbReference type="Gene3D" id="3.30.950.10">
    <property type="entry name" value="Methyltransferase, Cobalt-precorrin-4 Transmethylase, Domain 2"/>
    <property type="match status" value="1"/>
</dbReference>
<evidence type="ECO:0000256" key="1">
    <source>
        <dbReference type="ARBA" id="ARBA00022490"/>
    </source>
</evidence>
<dbReference type="InterPro" id="IPR014776">
    <property type="entry name" value="4pyrrole_Mease_sub2"/>
</dbReference>
<organism evidence="9 10">
    <name type="scientific">Roseovarius tolerans</name>
    <dbReference type="NCBI Taxonomy" id="74031"/>
    <lineage>
        <taxon>Bacteria</taxon>
        <taxon>Pseudomonadati</taxon>
        <taxon>Pseudomonadota</taxon>
        <taxon>Alphaproteobacteria</taxon>
        <taxon>Rhodobacterales</taxon>
        <taxon>Roseobacteraceae</taxon>
        <taxon>Roseovarius</taxon>
    </lineage>
</organism>
<dbReference type="AlphaFoldDB" id="A0A0L6CSD9"/>
<accession>A0A0L6CSD9</accession>
<feature type="domain" description="RsmI HTH" evidence="8">
    <location>
        <begin position="241"/>
        <end position="282"/>
    </location>
</feature>
<comment type="similarity">
    <text evidence="6">Belongs to the methyltransferase superfamily. RsmI family.</text>
</comment>
<dbReference type="CDD" id="cd11648">
    <property type="entry name" value="RsmI"/>
    <property type="match status" value="1"/>
</dbReference>
<comment type="subcellular location">
    <subcellularLocation>
        <location evidence="6">Cytoplasm</location>
    </subcellularLocation>
</comment>
<dbReference type="InterPro" id="IPR014777">
    <property type="entry name" value="4pyrrole_Mease_sub1"/>
</dbReference>
<gene>
    <name evidence="6 9" type="primary">rsmI</name>
    <name evidence="9" type="ORF">ROTO_28160</name>
</gene>
<comment type="function">
    <text evidence="6">Catalyzes the 2'-O-methylation of the ribose of cytidine 1402 (C1402) in 16S rRNA.</text>
</comment>
<dbReference type="EMBL" id="LGVV01000045">
    <property type="protein sequence ID" value="KNX40631.1"/>
    <property type="molecule type" value="Genomic_DNA"/>
</dbReference>
<evidence type="ECO:0000313" key="10">
    <source>
        <dbReference type="Proteomes" id="UP000037046"/>
    </source>
</evidence>
<dbReference type="NCBIfam" id="TIGR00096">
    <property type="entry name" value="16S rRNA (cytidine(1402)-2'-O)-methyltransferase"/>
    <property type="match status" value="1"/>
</dbReference>
<name>A0A0L6CSD9_9RHOB</name>
<dbReference type="Proteomes" id="UP000037046">
    <property type="component" value="Unassembled WGS sequence"/>
</dbReference>
<evidence type="ECO:0000256" key="4">
    <source>
        <dbReference type="ARBA" id="ARBA00022679"/>
    </source>
</evidence>
<proteinExistence type="inferred from homology"/>
<keyword evidence="10" id="KW-1185">Reference proteome</keyword>
<protein>
    <recommendedName>
        <fullName evidence="6">Ribosomal RNA small subunit methyltransferase I</fullName>
        <ecNumber evidence="6">2.1.1.198</ecNumber>
    </recommendedName>
    <alternativeName>
        <fullName evidence="6">16S rRNA 2'-O-ribose C1402 methyltransferase</fullName>
    </alternativeName>
    <alternativeName>
        <fullName evidence="6">rRNA (cytidine-2'-O-)-methyltransferase RsmI</fullName>
    </alternativeName>
</protein>
<evidence type="ECO:0000256" key="2">
    <source>
        <dbReference type="ARBA" id="ARBA00022552"/>
    </source>
</evidence>
<dbReference type="Pfam" id="PF00590">
    <property type="entry name" value="TP_methylase"/>
    <property type="match status" value="1"/>
</dbReference>
<dbReference type="PANTHER" id="PTHR46111:SF1">
    <property type="entry name" value="RIBOSOMAL RNA SMALL SUBUNIT METHYLTRANSFERASE I"/>
    <property type="match status" value="1"/>
</dbReference>
<evidence type="ECO:0000256" key="6">
    <source>
        <dbReference type="HAMAP-Rule" id="MF_01877"/>
    </source>
</evidence>
<dbReference type="GO" id="GO:0005737">
    <property type="term" value="C:cytoplasm"/>
    <property type="evidence" value="ECO:0007669"/>
    <property type="project" value="UniProtKB-SubCell"/>
</dbReference>
<evidence type="ECO:0000256" key="3">
    <source>
        <dbReference type="ARBA" id="ARBA00022603"/>
    </source>
</evidence>
<dbReference type="PANTHER" id="PTHR46111">
    <property type="entry name" value="RIBOSOMAL RNA SMALL SUBUNIT METHYLTRANSFERASE I"/>
    <property type="match status" value="1"/>
</dbReference>
<dbReference type="OrthoDB" id="9809084at2"/>
<evidence type="ECO:0000313" key="9">
    <source>
        <dbReference type="EMBL" id="KNX40631.1"/>
    </source>
</evidence>
<dbReference type="PATRIC" id="fig|74031.6.peg.2867"/>
<comment type="caution">
    <text evidence="9">The sequence shown here is derived from an EMBL/GenBank/DDBJ whole genome shotgun (WGS) entry which is preliminary data.</text>
</comment>
<keyword evidence="4 6" id="KW-0808">Transferase</keyword>
<dbReference type="InterPro" id="IPR035996">
    <property type="entry name" value="4pyrrol_Methylase_sf"/>
</dbReference>
<dbReference type="InterPro" id="IPR008189">
    <property type="entry name" value="rRNA_ssu_MeTfrase_I"/>
</dbReference>
<comment type="catalytic activity">
    <reaction evidence="6">
        <text>cytidine(1402) in 16S rRNA + S-adenosyl-L-methionine = 2'-O-methylcytidine(1402) in 16S rRNA + S-adenosyl-L-homocysteine + H(+)</text>
        <dbReference type="Rhea" id="RHEA:42924"/>
        <dbReference type="Rhea" id="RHEA-COMP:10285"/>
        <dbReference type="Rhea" id="RHEA-COMP:10286"/>
        <dbReference type="ChEBI" id="CHEBI:15378"/>
        <dbReference type="ChEBI" id="CHEBI:57856"/>
        <dbReference type="ChEBI" id="CHEBI:59789"/>
        <dbReference type="ChEBI" id="CHEBI:74495"/>
        <dbReference type="ChEBI" id="CHEBI:82748"/>
        <dbReference type="EC" id="2.1.1.198"/>
    </reaction>
</comment>
<keyword evidence="5 6" id="KW-0949">S-adenosyl-L-methionine</keyword>
<dbReference type="Gene3D" id="3.40.1010.10">
    <property type="entry name" value="Cobalt-precorrin-4 Transmethylase, Domain 1"/>
    <property type="match status" value="1"/>
</dbReference>
<keyword evidence="1 6" id="KW-0963">Cytoplasm</keyword>
<dbReference type="SUPFAM" id="SSF53790">
    <property type="entry name" value="Tetrapyrrole methylase"/>
    <property type="match status" value="1"/>
</dbReference>
<evidence type="ECO:0000256" key="5">
    <source>
        <dbReference type="ARBA" id="ARBA00022691"/>
    </source>
</evidence>
<dbReference type="EC" id="2.1.1.198" evidence="6"/>
<sequence>MNPDKQKLAAGLYLIATPIGAARDITLRALDLLAAADVLVAEDTRSLRRLMDIHGLSLGDRPLWPYHDHNGARMRPRIMTALAEGKSVLYASEAGTPMVADPGFDLGRAVVAEGFDLVSAPGPSAVITALTLSGLPTDRFLFAGFLPNTSGKRKTALGELAEVPATLVFYESPKRVAAMLRDAAEVLGAGRPAALCREITKKFEEVRRGTLAELAEGCADAAPKGEIVVVVGRGDSGNISEIDLDTVLREALQAGSVRDASDQVAARLRLPRRKVYQRALVLAAEHEGGEE</sequence>